<keyword evidence="6" id="KW-0067">ATP-binding</keyword>
<dbReference type="Pfam" id="PF01660">
    <property type="entry name" value="Vmethyltransf"/>
    <property type="match status" value="1"/>
</dbReference>
<dbReference type="EMBL" id="OX380469">
    <property type="protein sequence ID" value="CAI5383979.1"/>
    <property type="molecule type" value="Genomic_RNA"/>
</dbReference>
<dbReference type="GO" id="GO:0008174">
    <property type="term" value="F:mRNA methyltransferase activity"/>
    <property type="evidence" value="ECO:0007669"/>
    <property type="project" value="UniProtKB-UniRule"/>
</dbReference>
<keyword evidence="2" id="KW-0808">Transferase</keyword>
<evidence type="ECO:0000256" key="5">
    <source>
        <dbReference type="ARBA" id="ARBA00022801"/>
    </source>
</evidence>
<dbReference type="InterPro" id="IPR027351">
    <property type="entry name" value="(+)RNA_virus_helicase_core_dom"/>
</dbReference>
<evidence type="ECO:0000256" key="8">
    <source>
        <dbReference type="SAM" id="MobiDB-lite"/>
    </source>
</evidence>
<keyword evidence="1" id="KW-0696">RNA-directed RNA polymerase</keyword>
<dbReference type="GO" id="GO:0016787">
    <property type="term" value="F:hydrolase activity"/>
    <property type="evidence" value="ECO:0007669"/>
    <property type="project" value="UniProtKB-KW"/>
</dbReference>
<feature type="compositionally biased region" description="Basic and acidic residues" evidence="8">
    <location>
        <begin position="737"/>
        <end position="747"/>
    </location>
</feature>
<feature type="region of interest" description="Disordered" evidence="8">
    <location>
        <begin position="2129"/>
        <end position="2195"/>
    </location>
</feature>
<feature type="domain" description="(+)RNA virus helicase C-terminal" evidence="10">
    <location>
        <begin position="1216"/>
        <end position="1483"/>
    </location>
</feature>
<evidence type="ECO:0000256" key="2">
    <source>
        <dbReference type="ARBA" id="ARBA00022679"/>
    </source>
</evidence>
<keyword evidence="3" id="KW-0548">Nucleotidyltransferase</keyword>
<feature type="region of interest" description="Disordered" evidence="8">
    <location>
        <begin position="820"/>
        <end position="839"/>
    </location>
</feature>
<dbReference type="GO" id="GO:0003723">
    <property type="term" value="F:RNA binding"/>
    <property type="evidence" value="ECO:0007669"/>
    <property type="project" value="InterPro"/>
</dbReference>
<dbReference type="Pfam" id="PF00978">
    <property type="entry name" value="RdRP_2"/>
    <property type="match status" value="1"/>
</dbReference>
<keyword evidence="4" id="KW-0547">Nucleotide-binding</keyword>
<evidence type="ECO:0000256" key="6">
    <source>
        <dbReference type="ARBA" id="ARBA00022840"/>
    </source>
</evidence>
<feature type="region of interest" description="Disordered" evidence="8">
    <location>
        <begin position="776"/>
        <end position="814"/>
    </location>
</feature>
<keyword evidence="7" id="KW-0693">Viral RNA replication</keyword>
<dbReference type="GO" id="GO:0003968">
    <property type="term" value="F:RNA-directed RNA polymerase activity"/>
    <property type="evidence" value="ECO:0007669"/>
    <property type="project" value="UniProtKB-KW"/>
</dbReference>
<sequence length="2213" mass="248405">MHIERANPNARSDLQLNAQQVWKLLMLAGTFVSLVGCRPNDGIWCSEVDCGFSIDEFDVDAYMDRFEEEDCVPSTLTKQLLKDVIDSECPSDCKHEEDSPACVISASAQKTVIEVQSGFEELGNKPKEVVEYLEVNNYAHLIDHLFVVIEGDHGHLNGIGGVSLRSLKDSNLRLFGLFSDSAGGLREAQQGLSSGLLQESLESSMANRMAVEIRKYVKMGDYRVSPQEEAWLTSVGINISPYATRTHPHATHKLLEENLLQNIIPSYIKSPCVVIGMKQFKFDNLHLIASNFQGLINPVLTARDQTRYPESRCKFLPSSMPSQFESIFFHDSGHYVTPADICALFDKYSNINSIFFTAILPVEALSRSDSLIPGLYRLEYHDDSYTYQLGPEFNDGYEQPYDTLGWLRTRSISSGTVNYSVELLNSSFSHRLFIVSRLNGVKSGHRVFPLYDNVELPRPTNHPSGCTRIFVPYKCFTGMVQYVEALGPKVTRVQTYAKARQYTSEILKGSLSPYNAEALINLVDALIHSEVRNPYEYNIGGGFFDELRRRTTGKVYEKFVLPFKSGHYNKYLEWIKPRTNITLDLLDVMVSDSKITYLLGKRARALDYMREDLSLLYGMGPSVVRDGAFFSADYERAMARIPEHHVASYDPNNYQPRVPKSELLSVPYHTLFPGKCAEKEDEAFSHYLLSCAVGYTGESRSSVAIEGSASLYYPRPITPQTNKKGHNVSFELASDHAPEIRDSKGDNSLDADLPNDLAATPYDSDETMVEALGSDVNFDTSSHSSGSGPTKPQRRNPIVDPLGDAMDNNSSFLSTDCDLLHPNFGNQSPESTTSSSFHELPPDILAQKRSAKGKGRAIPSESPIARPSPSLESVVASWMEWSPGSPYPEDEPMDHRDVSMGSSVSNVPHVSGFHDAEPHNLDVPRSTTVPGPSGSLDSLNAGDESMEIDGVVYPGIRETFRGETAEDVYFNHLGVPALSLDTTSEKSIITVDDSDHRDLMDFFPLFNQQLTQRLRLWEDLPSRDLRQMFDRDPTNNGNLLINGRINRTYYPFPSDNTCLYDAASRAIGYDRRMLWALVLALSSEAEALTLNHNNPRNIMELHRALYALGFSIRVVSSELASPLMVGAVSSNTKTREISHADNHYSFIMGGARSLANARLSDARGLITLFENLISQKAPAVVWHTQPQRAKVYADELSEHRVGTIHKWRVPRNGKVDFPTFGKSMKKLVSVAETRSIRIYSFHGMPASAKSSFARDTFLAGDFVEGAVACIICPRTPLRDDWKKICNLPEDRRHLLKTFERALVEPLTPIIIVDEISLYPPGWLELILAKNNNIVAVVLLGDPTQGIYHEPGDSPLNSVKLTPEVYHYAPLCSQYLAYSFAIPRTIANRLSIVSYSQHEGFFGHSRKLSRNLPILVASDSERRLFQSSYPDAHTYTSCQGMRFETPIQFVISSSTLRACSNNNVWTGLTRTTRGIIFYLNFPASGRNLVSLQNHPILGPFFAGPIGNWRTVFARELSHYTTILESPLSGGKQSSAARNARRVRNALARRPVDTTGADKLASLLTLAPNLGVRLHDIHHDPPNQTTTPTLEPLVIEPPPLTTAVVDNLLITEKYLSEVPLRETREVPGGMQFPDSDPHRMSQIFPHHSAKDETLYHLTMSSRLKFSSQRANREELLDHEWLGLALFNRLIDKKVVPVDPVHWDQELYQQCIAESIDKKLARPLSELVNNDDRSDPDWRKNFVRLSPKGAWVQKMEKINTPAKPSQAIACFSDEYLLNFGPLVLYLSKKLEEHRPSWLYIHQRRNPAALNDWVKKNWKSRPSFENDFTKFDSSQRGCFVVLECMLMAHFGFPEPYIREYADLKTDTQCAHGVLQIMRFTGEAGTFDFNTLAAVAYFFLKFNVPHGTPQCHAGDDLALNGIPQVRPEFAQYEHSLPLSDKPLYPKVTNFCSWLITPHGIFKNPELLHLKMEAAVERGKTRDIVQSYLTEHCFLYDNFEELRIFLTETQESCHHKNTRFLLHNKRFWSQGQISDNPLSVLGDAWAELDDLSLANIDHQPSTCQASKRIMSSFSKLLGKILRLNLSLYSTKKSLTLTSSVIESMSTTSWWKPIPSSRPTISSSYLTPGLVVGTLRSTPPRIVPTDKSPFTTLTIADPRVMRTRPRPARRSKSRPSNSANHPRSSSSTVARPLSTSTQLQSQFVGSTSLSTLKGNPHPFL</sequence>
<protein>
    <submittedName>
        <fullName evidence="12">Replication polyprotein</fullName>
    </submittedName>
</protein>
<dbReference type="InterPro" id="IPR001788">
    <property type="entry name" value="RNA-dep_RNA_pol_alsuvir"/>
</dbReference>
<evidence type="ECO:0000256" key="7">
    <source>
        <dbReference type="ARBA" id="ARBA00022953"/>
    </source>
</evidence>
<evidence type="ECO:0000313" key="12">
    <source>
        <dbReference type="EMBL" id="CAI5383979.1"/>
    </source>
</evidence>
<dbReference type="GO" id="GO:0039694">
    <property type="term" value="P:viral RNA genome replication"/>
    <property type="evidence" value="ECO:0007669"/>
    <property type="project" value="InterPro"/>
</dbReference>
<evidence type="ECO:0000256" key="1">
    <source>
        <dbReference type="ARBA" id="ARBA00022484"/>
    </source>
</evidence>
<evidence type="ECO:0000259" key="11">
    <source>
        <dbReference type="PROSITE" id="PS51743"/>
    </source>
</evidence>
<reference evidence="12" key="1">
    <citation type="submission" date="2022-11" db="EMBL/GenBank/DDBJ databases">
        <authorList>
            <person name="Mifsud CO J."/>
            <person name="Holmes C E."/>
            <person name="Gallagher V R."/>
            <person name="Geoghegan L J."/>
        </authorList>
    </citation>
    <scope>NUCLEOTIDE SEQUENCE</scope>
</reference>
<feature type="compositionally biased region" description="Polar residues" evidence="8">
    <location>
        <begin position="777"/>
        <end position="790"/>
    </location>
</feature>
<keyword evidence="5" id="KW-0378">Hydrolase</keyword>
<dbReference type="GO" id="GO:0006396">
    <property type="term" value="P:RNA processing"/>
    <property type="evidence" value="ECO:0007669"/>
    <property type="project" value="InterPro"/>
</dbReference>
<dbReference type="InterPro" id="IPR007094">
    <property type="entry name" value="RNA-dir_pol_PSvirus"/>
</dbReference>
<feature type="region of interest" description="Disordered" evidence="8">
    <location>
        <begin position="737"/>
        <end position="761"/>
    </location>
</feature>
<feature type="compositionally biased region" description="Polar residues" evidence="8">
    <location>
        <begin position="2186"/>
        <end position="2195"/>
    </location>
</feature>
<feature type="compositionally biased region" description="Low complexity" evidence="8">
    <location>
        <begin position="2167"/>
        <end position="2180"/>
    </location>
</feature>
<feature type="compositionally biased region" description="Basic residues" evidence="8">
    <location>
        <begin position="2154"/>
        <end position="2166"/>
    </location>
</feature>
<feature type="domain" description="Alphavirus-like MT" evidence="11">
    <location>
        <begin position="240"/>
        <end position="407"/>
    </location>
</feature>
<proteinExistence type="predicted"/>
<feature type="domain" description="RdRp catalytic" evidence="9">
    <location>
        <begin position="1817"/>
        <end position="1924"/>
    </location>
</feature>
<dbReference type="GO" id="GO:0005524">
    <property type="term" value="F:ATP binding"/>
    <property type="evidence" value="ECO:0007669"/>
    <property type="project" value="UniProtKB-KW"/>
</dbReference>
<dbReference type="PROSITE" id="PS51657">
    <property type="entry name" value="PSRV_HELICASE"/>
    <property type="match status" value="1"/>
</dbReference>
<dbReference type="PROSITE" id="PS51743">
    <property type="entry name" value="ALPHAVIRUS_MT"/>
    <property type="match status" value="1"/>
</dbReference>
<evidence type="ECO:0000256" key="3">
    <source>
        <dbReference type="ARBA" id="ARBA00022695"/>
    </source>
</evidence>
<dbReference type="SUPFAM" id="SSF56672">
    <property type="entry name" value="DNA/RNA polymerases"/>
    <property type="match status" value="1"/>
</dbReference>
<name>A0A9C7GX56_9VIRU</name>
<organism evidence="12">
    <name type="scientific">Wallace's spikemoss associated tymo-like virus 2</name>
    <dbReference type="NCBI Taxonomy" id="2933194"/>
    <lineage>
        <taxon>Viruses</taxon>
        <taxon>Riboviria</taxon>
        <taxon>Orthornavirae</taxon>
        <taxon>Kitrinoviricota</taxon>
        <taxon>Alsuviricetes</taxon>
        <taxon>Tymovirales</taxon>
    </lineage>
</organism>
<dbReference type="GO" id="GO:0006351">
    <property type="term" value="P:DNA-templated transcription"/>
    <property type="evidence" value="ECO:0007669"/>
    <property type="project" value="InterPro"/>
</dbReference>
<accession>A0A9C7GX56</accession>
<dbReference type="InterPro" id="IPR043502">
    <property type="entry name" value="DNA/RNA_pol_sf"/>
</dbReference>
<feature type="compositionally biased region" description="Polar residues" evidence="8">
    <location>
        <begin position="824"/>
        <end position="837"/>
    </location>
</feature>
<evidence type="ECO:0000259" key="9">
    <source>
        <dbReference type="PROSITE" id="PS50507"/>
    </source>
</evidence>
<evidence type="ECO:0000259" key="10">
    <source>
        <dbReference type="PROSITE" id="PS51657"/>
    </source>
</evidence>
<dbReference type="Pfam" id="PF01443">
    <property type="entry name" value="Viral_helicase1"/>
    <property type="match status" value="1"/>
</dbReference>
<dbReference type="PROSITE" id="PS50507">
    <property type="entry name" value="RDRP_SSRNA_POS"/>
    <property type="match status" value="1"/>
</dbReference>
<evidence type="ECO:0000256" key="4">
    <source>
        <dbReference type="ARBA" id="ARBA00022741"/>
    </source>
</evidence>
<dbReference type="GO" id="GO:0016556">
    <property type="term" value="P:mRNA modification"/>
    <property type="evidence" value="ECO:0007669"/>
    <property type="project" value="InterPro"/>
</dbReference>
<gene>
    <name evidence="12" type="primary">replication polyprotein</name>
</gene>
<dbReference type="InterPro" id="IPR002588">
    <property type="entry name" value="Alphavirus-like_MT_dom"/>
</dbReference>